<dbReference type="InterPro" id="IPR027417">
    <property type="entry name" value="P-loop_NTPase"/>
</dbReference>
<accession>A0A1I0CZZ6</accession>
<dbReference type="SUPFAM" id="SSF90123">
    <property type="entry name" value="ABC transporter transmembrane region"/>
    <property type="match status" value="1"/>
</dbReference>
<dbReference type="CDD" id="cd07346">
    <property type="entry name" value="ABC_6TM_exporters"/>
    <property type="match status" value="1"/>
</dbReference>
<evidence type="ECO:0000256" key="4">
    <source>
        <dbReference type="ARBA" id="ARBA00022840"/>
    </source>
</evidence>
<sequence length="526" mass="59864">MFKMMFRLFHGKVALAFITLICLLVMSLDGLVFPYFIGQFTDIMTDGKYDKAPFLLIAWLVVWLTIILATFLNSFFFGRLRRLINIELKDKVFKRSYKQGNDKVASSDYMSTITADIKQIENDFVNNSMNFIYCILQGVVTLIFLLLTNWQVGLVFVILGFLPTFIPRLTSKWLRKGTEEWQSANQSYIEELEDGLRARNLLKRYKATGFFFRQIFGSLSNEQDKYYSMNIRQKASSFLVGSLYVISTMTALSYGTWIVVQGDITVGTLITVYMAADRVVSPLISLANIYNEMTATKPLLNKVLDDRPQNELPEPPVFSNNESYLISLNDVSIGFEKNKPILENLNFDVVQGDRLLIEGSSGSGKSTLIRTMMNEQRTIDGTIQYGKTLDGDLTDIFAVVEQQPFVFHNTLRYNLVLGKDVSDEELFHVLEKVQLSHFANESGLNTNLGSDKHQLSGGELKRLEVARALLYNKEILVVDEALSGLDDVSANRMNQLIIDYPGTVIDIEHRLNEEISNRFNKKIKLS</sequence>
<feature type="domain" description="ABC transmembrane type-1" evidence="9">
    <location>
        <begin position="17"/>
        <end position="295"/>
    </location>
</feature>
<evidence type="ECO:0000256" key="3">
    <source>
        <dbReference type="ARBA" id="ARBA00022741"/>
    </source>
</evidence>
<reference evidence="10 11" key="1">
    <citation type="submission" date="2016-10" db="EMBL/GenBank/DDBJ databases">
        <authorList>
            <person name="de Groot N.N."/>
        </authorList>
    </citation>
    <scope>NUCLEOTIDE SEQUENCE [LARGE SCALE GENOMIC DNA]</scope>
    <source>
        <strain evidence="10 11">IBRC-M 10780</strain>
    </source>
</reference>
<organism evidence="10 11">
    <name type="scientific">Oceanobacillus limi</name>
    <dbReference type="NCBI Taxonomy" id="930131"/>
    <lineage>
        <taxon>Bacteria</taxon>
        <taxon>Bacillati</taxon>
        <taxon>Bacillota</taxon>
        <taxon>Bacilli</taxon>
        <taxon>Bacillales</taxon>
        <taxon>Bacillaceae</taxon>
        <taxon>Oceanobacillus</taxon>
    </lineage>
</organism>
<dbReference type="SUPFAM" id="SSF52540">
    <property type="entry name" value="P-loop containing nucleoside triphosphate hydrolases"/>
    <property type="match status" value="1"/>
</dbReference>
<dbReference type="GO" id="GO:0016887">
    <property type="term" value="F:ATP hydrolysis activity"/>
    <property type="evidence" value="ECO:0007669"/>
    <property type="project" value="InterPro"/>
</dbReference>
<dbReference type="InterPro" id="IPR011527">
    <property type="entry name" value="ABC1_TM_dom"/>
</dbReference>
<evidence type="ECO:0000259" key="9">
    <source>
        <dbReference type="PROSITE" id="PS50929"/>
    </source>
</evidence>
<evidence type="ECO:0000313" key="11">
    <source>
        <dbReference type="Proteomes" id="UP000198618"/>
    </source>
</evidence>
<feature type="domain" description="ABC transporter" evidence="8">
    <location>
        <begin position="326"/>
        <end position="523"/>
    </location>
</feature>
<dbReference type="InterPro" id="IPR017871">
    <property type="entry name" value="ABC_transporter-like_CS"/>
</dbReference>
<keyword evidence="2 7" id="KW-0812">Transmembrane</keyword>
<keyword evidence="3" id="KW-0547">Nucleotide-binding</keyword>
<dbReference type="STRING" id="930131.SAMN05216389_107151"/>
<gene>
    <name evidence="10" type="ORF">SAMN05216389_107151</name>
</gene>
<keyword evidence="5 7" id="KW-1133">Transmembrane helix</keyword>
<evidence type="ECO:0000256" key="5">
    <source>
        <dbReference type="ARBA" id="ARBA00022989"/>
    </source>
</evidence>
<evidence type="ECO:0000256" key="7">
    <source>
        <dbReference type="SAM" id="Phobius"/>
    </source>
</evidence>
<evidence type="ECO:0000256" key="1">
    <source>
        <dbReference type="ARBA" id="ARBA00004651"/>
    </source>
</evidence>
<feature type="transmembrane region" description="Helical" evidence="7">
    <location>
        <begin position="128"/>
        <end position="147"/>
    </location>
</feature>
<evidence type="ECO:0000256" key="2">
    <source>
        <dbReference type="ARBA" id="ARBA00022692"/>
    </source>
</evidence>
<dbReference type="Gene3D" id="1.20.1560.10">
    <property type="entry name" value="ABC transporter type 1, transmembrane domain"/>
    <property type="match status" value="1"/>
</dbReference>
<dbReference type="PANTHER" id="PTHR43394">
    <property type="entry name" value="ATP-DEPENDENT PERMEASE MDL1, MITOCHONDRIAL"/>
    <property type="match status" value="1"/>
</dbReference>
<dbReference type="InterPro" id="IPR003439">
    <property type="entry name" value="ABC_transporter-like_ATP-bd"/>
</dbReference>
<dbReference type="Pfam" id="PF00005">
    <property type="entry name" value="ABC_tran"/>
    <property type="match status" value="1"/>
</dbReference>
<dbReference type="PROSITE" id="PS50929">
    <property type="entry name" value="ABC_TM1F"/>
    <property type="match status" value="1"/>
</dbReference>
<dbReference type="GO" id="GO:0015421">
    <property type="term" value="F:ABC-type oligopeptide transporter activity"/>
    <property type="evidence" value="ECO:0007669"/>
    <property type="project" value="TreeGrafter"/>
</dbReference>
<evidence type="ECO:0000313" key="10">
    <source>
        <dbReference type="EMBL" id="SET25055.1"/>
    </source>
</evidence>
<comment type="subcellular location">
    <subcellularLocation>
        <location evidence="1">Cell membrane</location>
        <topology evidence="1">Multi-pass membrane protein</topology>
    </subcellularLocation>
</comment>
<feature type="transmembrane region" description="Helical" evidence="7">
    <location>
        <begin position="153"/>
        <end position="170"/>
    </location>
</feature>
<keyword evidence="11" id="KW-1185">Reference proteome</keyword>
<dbReference type="PROSITE" id="PS00211">
    <property type="entry name" value="ABC_TRANSPORTER_1"/>
    <property type="match status" value="1"/>
</dbReference>
<dbReference type="GO" id="GO:0005886">
    <property type="term" value="C:plasma membrane"/>
    <property type="evidence" value="ECO:0007669"/>
    <property type="project" value="UniProtKB-SubCell"/>
</dbReference>
<evidence type="ECO:0000259" key="8">
    <source>
        <dbReference type="PROSITE" id="PS50893"/>
    </source>
</evidence>
<keyword evidence="6 7" id="KW-0472">Membrane</keyword>
<feature type="transmembrane region" description="Helical" evidence="7">
    <location>
        <begin position="238"/>
        <end position="260"/>
    </location>
</feature>
<dbReference type="AlphaFoldDB" id="A0A1I0CZZ6"/>
<name>A0A1I0CZZ6_9BACI</name>
<dbReference type="InterPro" id="IPR039421">
    <property type="entry name" value="Type_1_exporter"/>
</dbReference>
<protein>
    <submittedName>
        <fullName evidence="10">ABC-type multidrug transport system, ATPase and permease component</fullName>
    </submittedName>
</protein>
<dbReference type="PANTHER" id="PTHR43394:SF1">
    <property type="entry name" value="ATP-BINDING CASSETTE SUB-FAMILY B MEMBER 10, MITOCHONDRIAL"/>
    <property type="match status" value="1"/>
</dbReference>
<dbReference type="Gene3D" id="3.40.50.300">
    <property type="entry name" value="P-loop containing nucleotide triphosphate hydrolases"/>
    <property type="match status" value="1"/>
</dbReference>
<evidence type="ECO:0000256" key="6">
    <source>
        <dbReference type="ARBA" id="ARBA00023136"/>
    </source>
</evidence>
<dbReference type="Pfam" id="PF00664">
    <property type="entry name" value="ABC_membrane"/>
    <property type="match status" value="1"/>
</dbReference>
<dbReference type="GO" id="GO:0005524">
    <property type="term" value="F:ATP binding"/>
    <property type="evidence" value="ECO:0007669"/>
    <property type="project" value="UniProtKB-KW"/>
</dbReference>
<dbReference type="PROSITE" id="PS50893">
    <property type="entry name" value="ABC_TRANSPORTER_2"/>
    <property type="match status" value="1"/>
</dbReference>
<dbReference type="InterPro" id="IPR003593">
    <property type="entry name" value="AAA+_ATPase"/>
</dbReference>
<dbReference type="EMBL" id="FOHE01000007">
    <property type="protein sequence ID" value="SET25055.1"/>
    <property type="molecule type" value="Genomic_DNA"/>
</dbReference>
<dbReference type="Proteomes" id="UP000198618">
    <property type="component" value="Unassembled WGS sequence"/>
</dbReference>
<proteinExistence type="predicted"/>
<feature type="transmembrane region" description="Helical" evidence="7">
    <location>
        <begin position="54"/>
        <end position="77"/>
    </location>
</feature>
<dbReference type="SMART" id="SM00382">
    <property type="entry name" value="AAA"/>
    <property type="match status" value="1"/>
</dbReference>
<dbReference type="RefSeq" id="WP_170840740.1">
    <property type="nucleotide sequence ID" value="NZ_FOHE01000007.1"/>
</dbReference>
<dbReference type="InterPro" id="IPR036640">
    <property type="entry name" value="ABC1_TM_sf"/>
</dbReference>
<keyword evidence="4" id="KW-0067">ATP-binding</keyword>